<proteinExistence type="predicted"/>
<evidence type="ECO:0008006" key="3">
    <source>
        <dbReference type="Google" id="ProtNLM"/>
    </source>
</evidence>
<dbReference type="RefSeq" id="WP_132111131.1">
    <property type="nucleotide sequence ID" value="NZ_SMFO01000007.1"/>
</dbReference>
<dbReference type="Proteomes" id="UP000294597">
    <property type="component" value="Unassembled WGS sequence"/>
</dbReference>
<sequence>MICKNYVVTGEDVNDYMIMESSAYISYTLRLLYHFLFNNGFSKQKLNTLHLGLQEGQQELVCYKNLMFTEAFFIEMKHCHIDDKIKIKSSFFNSKKECCAEVIKEVEWFDMISQKVIKVPKDIQRHFNLHYHNTTSNIIEMESISVKPRY</sequence>
<dbReference type="InterPro" id="IPR029069">
    <property type="entry name" value="HotDog_dom_sf"/>
</dbReference>
<organism evidence="1 2">
    <name type="scientific">Flavobacterium hiemivividum</name>
    <dbReference type="NCBI Taxonomy" id="2541734"/>
    <lineage>
        <taxon>Bacteria</taxon>
        <taxon>Pseudomonadati</taxon>
        <taxon>Bacteroidota</taxon>
        <taxon>Flavobacteriia</taxon>
        <taxon>Flavobacteriales</taxon>
        <taxon>Flavobacteriaceae</taxon>
        <taxon>Flavobacterium</taxon>
    </lineage>
</organism>
<comment type="caution">
    <text evidence="1">The sequence shown here is derived from an EMBL/GenBank/DDBJ whole genome shotgun (WGS) entry which is preliminary data.</text>
</comment>
<evidence type="ECO:0000313" key="1">
    <source>
        <dbReference type="EMBL" id="TDE03466.1"/>
    </source>
</evidence>
<gene>
    <name evidence="1" type="ORF">E0F98_10310</name>
</gene>
<keyword evidence="2" id="KW-1185">Reference proteome</keyword>
<name>A0A4R5CT52_9FLAO</name>
<evidence type="ECO:0000313" key="2">
    <source>
        <dbReference type="Proteomes" id="UP000294597"/>
    </source>
</evidence>
<protein>
    <recommendedName>
        <fullName evidence="3">Thioesterase</fullName>
    </recommendedName>
</protein>
<dbReference type="AlphaFoldDB" id="A0A4R5CT52"/>
<accession>A0A4R5CT52</accession>
<dbReference type="Gene3D" id="3.10.129.10">
    <property type="entry name" value="Hotdog Thioesterase"/>
    <property type="match status" value="1"/>
</dbReference>
<dbReference type="EMBL" id="SMFO01000007">
    <property type="protein sequence ID" value="TDE03466.1"/>
    <property type="molecule type" value="Genomic_DNA"/>
</dbReference>
<dbReference type="SUPFAM" id="SSF54637">
    <property type="entry name" value="Thioesterase/thiol ester dehydrase-isomerase"/>
    <property type="match status" value="1"/>
</dbReference>
<reference evidence="1 2" key="1">
    <citation type="submission" date="2019-03" db="EMBL/GenBank/DDBJ databases">
        <title>Flavobacterium TSA-D2 sp. nov., isolated from arctic soil.</title>
        <authorList>
            <person name="Chaudhary D.K."/>
        </authorList>
    </citation>
    <scope>NUCLEOTIDE SEQUENCE [LARGE SCALE GENOMIC DNA]</scope>
    <source>
        <strain evidence="1 2">TSA-D2</strain>
    </source>
</reference>